<organism evidence="2 3">
    <name type="scientific">Enterococcus faecalis TX4248</name>
    <dbReference type="NCBI Taxonomy" id="749495"/>
    <lineage>
        <taxon>Bacteria</taxon>
        <taxon>Bacillati</taxon>
        <taxon>Bacillota</taxon>
        <taxon>Bacilli</taxon>
        <taxon>Lactobacillales</taxon>
        <taxon>Enterococcaceae</taxon>
        <taxon>Enterococcus</taxon>
    </lineage>
</organism>
<evidence type="ECO:0000256" key="1">
    <source>
        <dbReference type="SAM" id="Phobius"/>
    </source>
</evidence>
<dbReference type="AlphaFoldDB" id="A0A125W1T8"/>
<dbReference type="EMBL" id="AEBR01000110">
    <property type="protein sequence ID" value="EFM81335.1"/>
    <property type="molecule type" value="Genomic_DNA"/>
</dbReference>
<evidence type="ECO:0008006" key="4">
    <source>
        <dbReference type="Google" id="ProtNLM"/>
    </source>
</evidence>
<evidence type="ECO:0000313" key="3">
    <source>
        <dbReference type="Proteomes" id="UP000004846"/>
    </source>
</evidence>
<proteinExistence type="predicted"/>
<keyword evidence="1" id="KW-1133">Transmembrane helix</keyword>
<gene>
    <name evidence="2" type="ORF">HMPREF9498_03274</name>
</gene>
<dbReference type="Proteomes" id="UP000004846">
    <property type="component" value="Unassembled WGS sequence"/>
</dbReference>
<keyword evidence="1" id="KW-0472">Membrane</keyword>
<accession>A0A125W1T8</accession>
<dbReference type="HOGENOM" id="CLU_136690_0_0_9"/>
<reference evidence="2 3" key="1">
    <citation type="submission" date="2010-07" db="EMBL/GenBank/DDBJ databases">
        <authorList>
            <person name="Sid Ahmed O."/>
        </authorList>
    </citation>
    <scope>NUCLEOTIDE SEQUENCE [LARGE SCALE GENOMIC DNA]</scope>
    <source>
        <strain evidence="2 3">TX4248</strain>
    </source>
</reference>
<protein>
    <recommendedName>
        <fullName evidence="4">Type VII secretion protein EssA</fullName>
    </recommendedName>
</protein>
<sequence length="165" mass="18810">MRKLIKIVIVLSVNMLYLSLSSTKTKAEEVGALKINNQVIYQDNQQKKNVEVNFIIPDLFLPIKAEREKEVNQSKARVVNEAKNDVFRTEQNAKTLAVDKKVRPFLFKETATVTSPESVESLEVQREISINFWLYSGIFLGSIVILFVGVFLGNRFSYHRAQSGN</sequence>
<dbReference type="RefSeq" id="WP_002357796.1">
    <property type="nucleotide sequence ID" value="NZ_GL454489.1"/>
</dbReference>
<feature type="transmembrane region" description="Helical" evidence="1">
    <location>
        <begin position="132"/>
        <end position="152"/>
    </location>
</feature>
<comment type="caution">
    <text evidence="2">The sequence shown here is derived from an EMBL/GenBank/DDBJ whole genome shotgun (WGS) entry which is preliminary data.</text>
</comment>
<keyword evidence="1" id="KW-0812">Transmembrane</keyword>
<evidence type="ECO:0000313" key="2">
    <source>
        <dbReference type="EMBL" id="EFM81335.1"/>
    </source>
</evidence>
<name>A0A125W1T8_ENTFL</name>